<keyword evidence="4 5" id="KW-0472">Membrane</keyword>
<keyword evidence="5" id="KW-1003">Cell membrane</keyword>
<accession>A0A420ZC77</accession>
<dbReference type="Pfam" id="PF01925">
    <property type="entry name" value="TauE"/>
    <property type="match status" value="1"/>
</dbReference>
<evidence type="ECO:0000256" key="3">
    <source>
        <dbReference type="ARBA" id="ARBA00022989"/>
    </source>
</evidence>
<evidence type="ECO:0000256" key="1">
    <source>
        <dbReference type="ARBA" id="ARBA00004141"/>
    </source>
</evidence>
<keyword evidence="2 5" id="KW-0812">Transmembrane</keyword>
<comment type="similarity">
    <text evidence="5">Belongs to the 4-toluene sulfonate uptake permease (TSUP) (TC 2.A.102) family.</text>
</comment>
<name>A0A420ZC77_UNCK3</name>
<proteinExistence type="inferred from homology"/>
<dbReference type="EMBL" id="QMNG01000021">
    <property type="protein sequence ID" value="RLC36910.1"/>
    <property type="molecule type" value="Genomic_DNA"/>
</dbReference>
<sequence length="83" mass="8821">MKLIVAYLAIGIFSGFMSGMFGIGGGSVRIPLLNLAGLPLLTAFGVNLFVIPFSSLIGAISQRANINRKVHYCPVRNQIITIG</sequence>
<protein>
    <recommendedName>
        <fullName evidence="5">Probable membrane transporter protein</fullName>
    </recommendedName>
</protein>
<dbReference type="Proteomes" id="UP000281261">
    <property type="component" value="Unassembled WGS sequence"/>
</dbReference>
<evidence type="ECO:0000256" key="2">
    <source>
        <dbReference type="ARBA" id="ARBA00022692"/>
    </source>
</evidence>
<dbReference type="GO" id="GO:0005886">
    <property type="term" value="C:plasma membrane"/>
    <property type="evidence" value="ECO:0007669"/>
    <property type="project" value="UniProtKB-SubCell"/>
</dbReference>
<evidence type="ECO:0000256" key="5">
    <source>
        <dbReference type="RuleBase" id="RU363041"/>
    </source>
</evidence>
<reference evidence="6 7" key="1">
    <citation type="submission" date="2018-06" db="EMBL/GenBank/DDBJ databases">
        <title>Extensive metabolic versatility and redundancy in microbially diverse, dynamic hydrothermal sediments.</title>
        <authorList>
            <person name="Dombrowski N."/>
            <person name="Teske A."/>
            <person name="Baker B.J."/>
        </authorList>
    </citation>
    <scope>NUCLEOTIDE SEQUENCE [LARGE SCALE GENOMIC DNA]</scope>
    <source>
        <strain evidence="6">B79_G16</strain>
    </source>
</reference>
<evidence type="ECO:0000256" key="4">
    <source>
        <dbReference type="ARBA" id="ARBA00023136"/>
    </source>
</evidence>
<evidence type="ECO:0000313" key="7">
    <source>
        <dbReference type="Proteomes" id="UP000281261"/>
    </source>
</evidence>
<evidence type="ECO:0000313" key="6">
    <source>
        <dbReference type="EMBL" id="RLC36910.1"/>
    </source>
</evidence>
<dbReference type="AlphaFoldDB" id="A0A420ZC77"/>
<keyword evidence="3 5" id="KW-1133">Transmembrane helix</keyword>
<dbReference type="InterPro" id="IPR002781">
    <property type="entry name" value="TM_pro_TauE-like"/>
</dbReference>
<organism evidence="6 7">
    <name type="scientific">candidate division Kazan bacterium</name>
    <dbReference type="NCBI Taxonomy" id="2202143"/>
    <lineage>
        <taxon>Bacteria</taxon>
        <taxon>Bacteria division Kazan-3B-28</taxon>
    </lineage>
</organism>
<gene>
    <name evidence="6" type="ORF">DRH29_03455</name>
</gene>
<comment type="caution">
    <text evidence="6">The sequence shown here is derived from an EMBL/GenBank/DDBJ whole genome shotgun (WGS) entry which is preliminary data.</text>
</comment>
<feature type="transmembrane region" description="Helical" evidence="5">
    <location>
        <begin position="38"/>
        <end position="60"/>
    </location>
</feature>
<comment type="subcellular location">
    <subcellularLocation>
        <location evidence="5">Cell membrane</location>
        <topology evidence="5">Multi-pass membrane protein</topology>
    </subcellularLocation>
    <subcellularLocation>
        <location evidence="1">Membrane</location>
        <topology evidence="1">Multi-pass membrane protein</topology>
    </subcellularLocation>
</comment>